<keyword evidence="1" id="KW-0812">Transmembrane</keyword>
<organism evidence="2 3">
    <name type="scientific">Advenella kashmirensis</name>
    <dbReference type="NCBI Taxonomy" id="310575"/>
    <lineage>
        <taxon>Bacteria</taxon>
        <taxon>Pseudomonadati</taxon>
        <taxon>Pseudomonadota</taxon>
        <taxon>Betaproteobacteria</taxon>
        <taxon>Burkholderiales</taxon>
        <taxon>Alcaligenaceae</taxon>
    </lineage>
</organism>
<dbReference type="AlphaFoldDB" id="A0A356LAQ8"/>
<accession>A0A356LAQ8</accession>
<name>A0A356LAQ8_9BURK</name>
<evidence type="ECO:0000313" key="2">
    <source>
        <dbReference type="EMBL" id="HBP27838.1"/>
    </source>
</evidence>
<keyword evidence="1" id="KW-1133">Transmembrane helix</keyword>
<evidence type="ECO:0000313" key="3">
    <source>
        <dbReference type="Proteomes" id="UP000264036"/>
    </source>
</evidence>
<evidence type="ECO:0000256" key="1">
    <source>
        <dbReference type="SAM" id="Phobius"/>
    </source>
</evidence>
<dbReference type="Proteomes" id="UP000264036">
    <property type="component" value="Unassembled WGS sequence"/>
</dbReference>
<sequence length="72" mass="7982">MIASGGTGNLPGYMKETTDISRCRNTPIPSQDNRLASPARSAAGSHILFFFFLFTTGFLFYLFTCLFVYVSD</sequence>
<comment type="caution">
    <text evidence="2">The sequence shown here is derived from an EMBL/GenBank/DDBJ whole genome shotgun (WGS) entry which is preliminary data.</text>
</comment>
<reference evidence="2 3" key="1">
    <citation type="journal article" date="2018" name="Nat. Biotechnol.">
        <title>A standardized bacterial taxonomy based on genome phylogeny substantially revises the tree of life.</title>
        <authorList>
            <person name="Parks D.H."/>
            <person name="Chuvochina M."/>
            <person name="Waite D.W."/>
            <person name="Rinke C."/>
            <person name="Skarshewski A."/>
            <person name="Chaumeil P.A."/>
            <person name="Hugenholtz P."/>
        </authorList>
    </citation>
    <scope>NUCLEOTIDE SEQUENCE [LARGE SCALE GENOMIC DNA]</scope>
    <source>
        <strain evidence="2">UBA10707</strain>
    </source>
</reference>
<feature type="transmembrane region" description="Helical" evidence="1">
    <location>
        <begin position="47"/>
        <end position="70"/>
    </location>
</feature>
<protein>
    <submittedName>
        <fullName evidence="2">Uncharacterized protein</fullName>
    </submittedName>
</protein>
<proteinExistence type="predicted"/>
<gene>
    <name evidence="2" type="ORF">DD666_00290</name>
</gene>
<keyword evidence="1" id="KW-0472">Membrane</keyword>
<dbReference type="EMBL" id="DOEK01000003">
    <property type="protein sequence ID" value="HBP27838.1"/>
    <property type="molecule type" value="Genomic_DNA"/>
</dbReference>